<keyword evidence="7" id="KW-1185">Reference proteome</keyword>
<evidence type="ECO:0000256" key="3">
    <source>
        <dbReference type="ARBA" id="ARBA00022827"/>
    </source>
</evidence>
<protein>
    <submittedName>
        <fullName evidence="6">Uncharacterized protein</fullName>
    </submittedName>
</protein>
<comment type="similarity">
    <text evidence="1">Belongs to the GMC oxidoreductase family.</text>
</comment>
<dbReference type="PANTHER" id="PTHR46056">
    <property type="entry name" value="LONG-CHAIN-ALCOHOL OXIDASE"/>
    <property type="match status" value="1"/>
</dbReference>
<keyword evidence="2" id="KW-0285">Flavoprotein</keyword>
<accession>A0A9R1V4A7</accession>
<evidence type="ECO:0000256" key="1">
    <source>
        <dbReference type="ARBA" id="ARBA00010790"/>
    </source>
</evidence>
<sequence length="166" mass="19051">MSGSHFKNEKRCKEHSYNFACPLSSRQMESLVALCDTLLPSIKVSKDHVDGSLVKLYQTSASMTGTPNQVAMMMLLKTEHPKQILIRLTLWFLSTVIGTLILCGRESLSNNFPYIQKFSRVSTKKREKILYSWSLSYFFLLRMFFRALKFVVPLAFFTQASPFSSN</sequence>
<name>A0A9R1V4A7_LACSA</name>
<keyword evidence="5" id="KW-1133">Transmembrane helix</keyword>
<feature type="transmembrane region" description="Helical" evidence="5">
    <location>
        <begin position="129"/>
        <end position="148"/>
    </location>
</feature>
<evidence type="ECO:0000256" key="4">
    <source>
        <dbReference type="ARBA" id="ARBA00023002"/>
    </source>
</evidence>
<evidence type="ECO:0000256" key="5">
    <source>
        <dbReference type="SAM" id="Phobius"/>
    </source>
</evidence>
<organism evidence="6 7">
    <name type="scientific">Lactuca sativa</name>
    <name type="common">Garden lettuce</name>
    <dbReference type="NCBI Taxonomy" id="4236"/>
    <lineage>
        <taxon>Eukaryota</taxon>
        <taxon>Viridiplantae</taxon>
        <taxon>Streptophyta</taxon>
        <taxon>Embryophyta</taxon>
        <taxon>Tracheophyta</taxon>
        <taxon>Spermatophyta</taxon>
        <taxon>Magnoliopsida</taxon>
        <taxon>eudicotyledons</taxon>
        <taxon>Gunneridae</taxon>
        <taxon>Pentapetalae</taxon>
        <taxon>asterids</taxon>
        <taxon>campanulids</taxon>
        <taxon>Asterales</taxon>
        <taxon>Asteraceae</taxon>
        <taxon>Cichorioideae</taxon>
        <taxon>Cichorieae</taxon>
        <taxon>Lactucinae</taxon>
        <taxon>Lactuca</taxon>
    </lineage>
</organism>
<keyword evidence="5" id="KW-0472">Membrane</keyword>
<dbReference type="EMBL" id="NBSK02000006">
    <property type="protein sequence ID" value="KAJ0199445.1"/>
    <property type="molecule type" value="Genomic_DNA"/>
</dbReference>
<keyword evidence="5" id="KW-0812">Transmembrane</keyword>
<reference evidence="6 7" key="1">
    <citation type="journal article" date="2017" name="Nat. Commun.">
        <title>Genome assembly with in vitro proximity ligation data and whole-genome triplication in lettuce.</title>
        <authorList>
            <person name="Reyes-Chin-Wo S."/>
            <person name="Wang Z."/>
            <person name="Yang X."/>
            <person name="Kozik A."/>
            <person name="Arikit S."/>
            <person name="Song C."/>
            <person name="Xia L."/>
            <person name="Froenicke L."/>
            <person name="Lavelle D.O."/>
            <person name="Truco M.J."/>
            <person name="Xia R."/>
            <person name="Zhu S."/>
            <person name="Xu C."/>
            <person name="Xu H."/>
            <person name="Xu X."/>
            <person name="Cox K."/>
            <person name="Korf I."/>
            <person name="Meyers B.C."/>
            <person name="Michelmore R.W."/>
        </authorList>
    </citation>
    <scope>NUCLEOTIDE SEQUENCE [LARGE SCALE GENOMIC DNA]</scope>
    <source>
        <strain evidence="7">cv. Salinas</strain>
        <tissue evidence="6">Seedlings</tissue>
    </source>
</reference>
<keyword evidence="4" id="KW-0560">Oxidoreductase</keyword>
<comment type="caution">
    <text evidence="6">The sequence shown here is derived from an EMBL/GenBank/DDBJ whole genome shotgun (WGS) entry which is preliminary data.</text>
</comment>
<dbReference type="PANTHER" id="PTHR46056:SF4">
    <property type="entry name" value="LONG-CHAIN-ALCOHOL OXIDASE FAO4A"/>
    <property type="match status" value="1"/>
</dbReference>
<keyword evidence="3" id="KW-0274">FAD</keyword>
<evidence type="ECO:0000313" key="6">
    <source>
        <dbReference type="EMBL" id="KAJ0199445.1"/>
    </source>
</evidence>
<gene>
    <name evidence="6" type="ORF">LSAT_V11C600305500</name>
</gene>
<dbReference type="GO" id="GO:0016491">
    <property type="term" value="F:oxidoreductase activity"/>
    <property type="evidence" value="ECO:0007669"/>
    <property type="project" value="UniProtKB-KW"/>
</dbReference>
<dbReference type="AlphaFoldDB" id="A0A9R1V4A7"/>
<evidence type="ECO:0000313" key="7">
    <source>
        <dbReference type="Proteomes" id="UP000235145"/>
    </source>
</evidence>
<proteinExistence type="inferred from homology"/>
<evidence type="ECO:0000256" key="2">
    <source>
        <dbReference type="ARBA" id="ARBA00022630"/>
    </source>
</evidence>
<dbReference type="Proteomes" id="UP000235145">
    <property type="component" value="Unassembled WGS sequence"/>
</dbReference>